<evidence type="ECO:0000256" key="2">
    <source>
        <dbReference type="ARBA" id="ARBA00022692"/>
    </source>
</evidence>
<keyword evidence="8" id="KW-1185">Reference proteome</keyword>
<evidence type="ECO:0000313" key="7">
    <source>
        <dbReference type="EMBL" id="MFC4058769.1"/>
    </source>
</evidence>
<evidence type="ECO:0000256" key="5">
    <source>
        <dbReference type="SAM" id="Phobius"/>
    </source>
</evidence>
<feature type="transmembrane region" description="Helical" evidence="5">
    <location>
        <begin position="271"/>
        <end position="291"/>
    </location>
</feature>
<comment type="caution">
    <text evidence="7">The sequence shown here is derived from an EMBL/GenBank/DDBJ whole genome shotgun (WGS) entry which is preliminary data.</text>
</comment>
<protein>
    <submittedName>
        <fullName evidence="7">O-antigen ligase family protein</fullName>
    </submittedName>
</protein>
<reference evidence="8" key="1">
    <citation type="journal article" date="2019" name="Int. J. Syst. Evol. Microbiol.">
        <title>The Global Catalogue of Microorganisms (GCM) 10K type strain sequencing project: providing services to taxonomists for standard genome sequencing and annotation.</title>
        <authorList>
            <consortium name="The Broad Institute Genomics Platform"/>
            <consortium name="The Broad Institute Genome Sequencing Center for Infectious Disease"/>
            <person name="Wu L."/>
            <person name="Ma J."/>
        </authorList>
    </citation>
    <scope>NUCLEOTIDE SEQUENCE [LARGE SCALE GENOMIC DNA]</scope>
    <source>
        <strain evidence="8">TBRC 4489</strain>
    </source>
</reference>
<feature type="transmembrane region" description="Helical" evidence="5">
    <location>
        <begin position="225"/>
        <end position="241"/>
    </location>
</feature>
<feature type="transmembrane region" description="Helical" evidence="5">
    <location>
        <begin position="200"/>
        <end position="218"/>
    </location>
</feature>
<evidence type="ECO:0000256" key="4">
    <source>
        <dbReference type="ARBA" id="ARBA00023136"/>
    </source>
</evidence>
<sequence length="429" mass="46389">MATVTPHRPRSAGRAARELPVWPLRALFVFYPLWWVLGLAPFAGALFALPMVAALARRGRVAVPRGFGLWLLFLLSVAVAGTQLDSAPRLAGLLFRMTAYASATVVFVYVYNCSSRRLPVGTAVGFLVAFWIWVVAGGYLGVLFPEGSIVTPMERVMPGAIASNELVQELVHPKFAEVQHPWGAAEPFVRPSAPFPYTNAWGSHYALLLPLVLLFMRIQGTIRQGVLLGLLATASLVPAFATLNRGMLLAVAFALSYAALRYAARGHLAGLVAMVAAGAVGGTVAYLTGVADGITSRTSVSGSNDDRVGIYLEAFQRTLDSPILGYGAPRPSLTIGVSVGTQGQFWNVMFSYGFPALLLFSLFLAGLAWRTRRLPLEMVWLHVVPVMAVFMMFYYGLDGTQLVVVFMAAALGLRHLRELRHQGAPEARP</sequence>
<feature type="transmembrane region" description="Helical" evidence="5">
    <location>
        <begin position="67"/>
        <end position="84"/>
    </location>
</feature>
<dbReference type="InterPro" id="IPR007016">
    <property type="entry name" value="O-antigen_ligase-rel_domated"/>
</dbReference>
<dbReference type="EMBL" id="JBHSBM010000013">
    <property type="protein sequence ID" value="MFC4058769.1"/>
    <property type="molecule type" value="Genomic_DNA"/>
</dbReference>
<gene>
    <name evidence="7" type="ORF">ACFOWE_10715</name>
</gene>
<name>A0ABV8I3K1_9ACTN</name>
<feature type="domain" description="O-antigen ligase-related" evidence="6">
    <location>
        <begin position="234"/>
        <end position="360"/>
    </location>
</feature>
<evidence type="ECO:0000313" key="8">
    <source>
        <dbReference type="Proteomes" id="UP001595850"/>
    </source>
</evidence>
<evidence type="ECO:0000256" key="3">
    <source>
        <dbReference type="ARBA" id="ARBA00022989"/>
    </source>
</evidence>
<keyword evidence="2 5" id="KW-0812">Transmembrane</keyword>
<comment type="subcellular location">
    <subcellularLocation>
        <location evidence="1">Membrane</location>
        <topology evidence="1">Multi-pass membrane protein</topology>
    </subcellularLocation>
</comment>
<feature type="transmembrane region" description="Helical" evidence="5">
    <location>
        <begin position="345"/>
        <end position="367"/>
    </location>
</feature>
<dbReference type="GO" id="GO:0016874">
    <property type="term" value="F:ligase activity"/>
    <property type="evidence" value="ECO:0007669"/>
    <property type="project" value="UniProtKB-KW"/>
</dbReference>
<dbReference type="Pfam" id="PF04932">
    <property type="entry name" value="Wzy_C"/>
    <property type="match status" value="1"/>
</dbReference>
<dbReference type="RefSeq" id="WP_377287071.1">
    <property type="nucleotide sequence ID" value="NZ_JBHSBM010000013.1"/>
</dbReference>
<organism evidence="7 8">
    <name type="scientific">Planomonospora corallina</name>
    <dbReference type="NCBI Taxonomy" id="1806052"/>
    <lineage>
        <taxon>Bacteria</taxon>
        <taxon>Bacillati</taxon>
        <taxon>Actinomycetota</taxon>
        <taxon>Actinomycetes</taxon>
        <taxon>Streptosporangiales</taxon>
        <taxon>Streptosporangiaceae</taxon>
        <taxon>Planomonospora</taxon>
    </lineage>
</organism>
<dbReference type="Proteomes" id="UP001595850">
    <property type="component" value="Unassembled WGS sequence"/>
</dbReference>
<keyword evidence="3 5" id="KW-1133">Transmembrane helix</keyword>
<keyword evidence="7" id="KW-0436">Ligase</keyword>
<keyword evidence="4 5" id="KW-0472">Membrane</keyword>
<feature type="transmembrane region" description="Helical" evidence="5">
    <location>
        <begin position="123"/>
        <end position="144"/>
    </location>
</feature>
<feature type="transmembrane region" description="Helical" evidence="5">
    <location>
        <begin position="247"/>
        <end position="264"/>
    </location>
</feature>
<evidence type="ECO:0000259" key="6">
    <source>
        <dbReference type="Pfam" id="PF04932"/>
    </source>
</evidence>
<evidence type="ECO:0000256" key="1">
    <source>
        <dbReference type="ARBA" id="ARBA00004141"/>
    </source>
</evidence>
<proteinExistence type="predicted"/>
<feature type="transmembrane region" description="Helical" evidence="5">
    <location>
        <begin position="379"/>
        <end position="397"/>
    </location>
</feature>
<accession>A0ABV8I3K1</accession>
<feature type="transmembrane region" description="Helical" evidence="5">
    <location>
        <begin position="33"/>
        <end position="55"/>
    </location>
</feature>
<feature type="transmembrane region" description="Helical" evidence="5">
    <location>
        <begin position="90"/>
        <end position="111"/>
    </location>
</feature>